<dbReference type="EMBL" id="CAJFCV020000005">
    <property type="protein sequence ID" value="CAG9120807.1"/>
    <property type="molecule type" value="Genomic_DNA"/>
</dbReference>
<dbReference type="SMR" id="A0A7I8XK30"/>
<comment type="caution">
    <text evidence="6">The sequence shown here is derived from an EMBL/GenBank/DDBJ whole genome shotgun (WGS) entry which is preliminary data.</text>
</comment>
<proteinExistence type="inferred from homology"/>
<dbReference type="PANTHER" id="PTHR44590">
    <property type="entry name" value="CARBOXYLIC ESTER HYDROLASE-RELATED"/>
    <property type="match status" value="1"/>
</dbReference>
<gene>
    <name evidence="6" type="ORF">BXYJ_LOCUS10760</name>
</gene>
<evidence type="ECO:0000256" key="1">
    <source>
        <dbReference type="ARBA" id="ARBA00005964"/>
    </source>
</evidence>
<keyword evidence="4" id="KW-0732">Signal</keyword>
<dbReference type="InterPro" id="IPR029058">
    <property type="entry name" value="AB_hydrolase_fold"/>
</dbReference>
<protein>
    <recommendedName>
        <fullName evidence="4">Carboxylic ester hydrolase</fullName>
        <ecNumber evidence="4">3.1.1.-</ecNumber>
    </recommendedName>
</protein>
<dbReference type="EC" id="3.1.1.-" evidence="4"/>
<dbReference type="AlphaFoldDB" id="A0A7I8XK30"/>
<evidence type="ECO:0000313" key="6">
    <source>
        <dbReference type="EMBL" id="CAD5229984.1"/>
    </source>
</evidence>
<keyword evidence="2" id="KW-0719">Serine esterase</keyword>
<dbReference type="InterPro" id="IPR019826">
    <property type="entry name" value="Carboxylesterase_B_AS"/>
</dbReference>
<dbReference type="PROSITE" id="PS00122">
    <property type="entry name" value="CARBOXYLESTERASE_B_1"/>
    <property type="match status" value="1"/>
</dbReference>
<dbReference type="EMBL" id="CAJFDI010000005">
    <property type="protein sequence ID" value="CAD5229984.1"/>
    <property type="molecule type" value="Genomic_DNA"/>
</dbReference>
<evidence type="ECO:0000313" key="7">
    <source>
        <dbReference type="Proteomes" id="UP000659654"/>
    </source>
</evidence>
<dbReference type="Pfam" id="PF00135">
    <property type="entry name" value="COesterase"/>
    <property type="match status" value="1"/>
</dbReference>
<evidence type="ECO:0000256" key="2">
    <source>
        <dbReference type="ARBA" id="ARBA00022487"/>
    </source>
</evidence>
<sequence length="609" mass="68554">MTTLHKLLSLLLISAVFAHPKPKPDPREHGDSADPTNIQVHTANGPVIGFVEKLDAINRRRGPIEEANIFLGIPFAKPPVGTLRFERPQDPDNWTEPLEALNFSPGCVPHHPIASFDYEEDCLYLNVMAPHKPAPPSGYPVLVFIHGGGFCSGAASQFGFTNVSDNFVSQGIVVVTLQYRLGMLGFLSNGDEELPGNIGLWDQLKALKWVNKNIEKFGGNKNQITLWGQSAGSVSASMLSLSKHGKGLFHQLILHSGSPYAHWASNEHVVEMSRDLAKQANCPIDDTVKMKECLQDMDLFDIMDAASEFPLIRDQLAFLNYNPRMDGDFFDKDYPELLKEAAEMPTLMGFNTHEAVFLTIEFPNSVMAFRGGLTVQPDQQGNYTRDVFINFVRNNAAKGVDELNPADQQLLAEELIKFYADNWKNESDSAHYLEQYSLLASDVAFIVPIVWEAKIRALHGSPVYLFQFDHVNSELKKELPFRAVSHAAEYPYLFGNHLFGSFEFNKQDRKTQRRLVDTFANFVKNASPNTPQMQWSKVEPGKPIKIGVIKSVPQISVRNDALRRVNFWTDLDKDFEMDIVRGVKKERRLPKSNQVEVRRVRKTKAKAQA</sequence>
<dbReference type="SUPFAM" id="SSF53474">
    <property type="entry name" value="alpha/beta-Hydrolases"/>
    <property type="match status" value="1"/>
</dbReference>
<feature type="domain" description="Carboxylesterase type B" evidence="5">
    <location>
        <begin position="39"/>
        <end position="542"/>
    </location>
</feature>
<name>A0A7I8XK30_BURXY</name>
<feature type="chain" id="PRO_5033204335" description="Carboxylic ester hydrolase" evidence="4">
    <location>
        <begin position="19"/>
        <end position="609"/>
    </location>
</feature>
<organism evidence="6 7">
    <name type="scientific">Bursaphelenchus xylophilus</name>
    <name type="common">Pinewood nematode worm</name>
    <name type="synonym">Aphelenchoides xylophilus</name>
    <dbReference type="NCBI Taxonomy" id="6326"/>
    <lineage>
        <taxon>Eukaryota</taxon>
        <taxon>Metazoa</taxon>
        <taxon>Ecdysozoa</taxon>
        <taxon>Nematoda</taxon>
        <taxon>Chromadorea</taxon>
        <taxon>Rhabditida</taxon>
        <taxon>Tylenchina</taxon>
        <taxon>Tylenchomorpha</taxon>
        <taxon>Aphelenchoidea</taxon>
        <taxon>Aphelenchoididae</taxon>
        <taxon>Bursaphelenchus</taxon>
    </lineage>
</organism>
<dbReference type="Proteomes" id="UP000582659">
    <property type="component" value="Unassembled WGS sequence"/>
</dbReference>
<keyword evidence="3 4" id="KW-0378">Hydrolase</keyword>
<feature type="signal peptide" evidence="4">
    <location>
        <begin position="1"/>
        <end position="18"/>
    </location>
</feature>
<dbReference type="OrthoDB" id="5854651at2759"/>
<evidence type="ECO:0000256" key="4">
    <source>
        <dbReference type="RuleBase" id="RU361235"/>
    </source>
</evidence>
<dbReference type="PANTHER" id="PTHR44590:SF4">
    <property type="entry name" value="CARBOXYLIC ESTER HYDROLASE"/>
    <property type="match status" value="1"/>
</dbReference>
<comment type="similarity">
    <text evidence="1 4">Belongs to the type-B carboxylesterase/lipase family.</text>
</comment>
<evidence type="ECO:0000259" key="5">
    <source>
        <dbReference type="Pfam" id="PF00135"/>
    </source>
</evidence>
<dbReference type="Gene3D" id="3.40.50.1820">
    <property type="entry name" value="alpha/beta hydrolase"/>
    <property type="match status" value="1"/>
</dbReference>
<dbReference type="InterPro" id="IPR002018">
    <property type="entry name" value="CarbesteraseB"/>
</dbReference>
<reference evidence="6" key="1">
    <citation type="submission" date="2020-09" db="EMBL/GenBank/DDBJ databases">
        <authorList>
            <person name="Kikuchi T."/>
        </authorList>
    </citation>
    <scope>NUCLEOTIDE SEQUENCE</scope>
    <source>
        <strain evidence="6">Ka4C1</strain>
    </source>
</reference>
<keyword evidence="7" id="KW-1185">Reference proteome</keyword>
<evidence type="ECO:0000256" key="3">
    <source>
        <dbReference type="ARBA" id="ARBA00022801"/>
    </source>
</evidence>
<accession>A0A7I8XK30</accession>
<dbReference type="Proteomes" id="UP000659654">
    <property type="component" value="Unassembled WGS sequence"/>
</dbReference>
<dbReference type="GO" id="GO:0052689">
    <property type="term" value="F:carboxylic ester hydrolase activity"/>
    <property type="evidence" value="ECO:0007669"/>
    <property type="project" value="UniProtKB-KW"/>
</dbReference>